<sequence length="86" mass="10017">MTRHCAMYFLHSLVAISVHTEKNKPSISYLIKISWIQCHFVLHHHCIYPTEKRYGHSMCIRRLRGMPRLHGATVSGRRRSGATSAW</sequence>
<evidence type="ECO:0000313" key="2">
    <source>
        <dbReference type="Proteomes" id="UP000324705"/>
    </source>
</evidence>
<reference evidence="1 2" key="1">
    <citation type="submission" date="2017-09" db="EMBL/GenBank/DDBJ databases">
        <authorList>
            <consortium name="International Durum Wheat Genome Sequencing Consortium (IDWGSC)"/>
            <person name="Milanesi L."/>
        </authorList>
    </citation>
    <scope>NUCLEOTIDE SEQUENCE [LARGE SCALE GENOMIC DNA]</scope>
    <source>
        <strain evidence="2">cv. Svevo</strain>
    </source>
</reference>
<accession>A0A9R1PZR8</accession>
<organism evidence="1 2">
    <name type="scientific">Triticum turgidum subsp. durum</name>
    <name type="common">Durum wheat</name>
    <name type="synonym">Triticum durum</name>
    <dbReference type="NCBI Taxonomy" id="4567"/>
    <lineage>
        <taxon>Eukaryota</taxon>
        <taxon>Viridiplantae</taxon>
        <taxon>Streptophyta</taxon>
        <taxon>Embryophyta</taxon>
        <taxon>Tracheophyta</taxon>
        <taxon>Spermatophyta</taxon>
        <taxon>Magnoliopsida</taxon>
        <taxon>Liliopsida</taxon>
        <taxon>Poales</taxon>
        <taxon>Poaceae</taxon>
        <taxon>BOP clade</taxon>
        <taxon>Pooideae</taxon>
        <taxon>Triticodae</taxon>
        <taxon>Triticeae</taxon>
        <taxon>Triticinae</taxon>
        <taxon>Triticum</taxon>
    </lineage>
</organism>
<name>A0A9R1PZR8_TRITD</name>
<proteinExistence type="predicted"/>
<protein>
    <submittedName>
        <fullName evidence="1">Uncharacterized protein</fullName>
    </submittedName>
</protein>
<evidence type="ECO:0000313" key="1">
    <source>
        <dbReference type="EMBL" id="VAH51489.1"/>
    </source>
</evidence>
<gene>
    <name evidence="1" type="ORF">TRITD_2Bv1G215260</name>
</gene>
<dbReference type="AlphaFoldDB" id="A0A9R1PZR8"/>
<dbReference type="Gramene" id="TRITD2Bv1G215260.1">
    <property type="protein sequence ID" value="TRITD2Bv1G215260.1"/>
    <property type="gene ID" value="TRITD2Bv1G215260"/>
</dbReference>
<dbReference type="EMBL" id="LT934114">
    <property type="protein sequence ID" value="VAH51489.1"/>
    <property type="molecule type" value="Genomic_DNA"/>
</dbReference>
<keyword evidence="2" id="KW-1185">Reference proteome</keyword>
<dbReference type="Proteomes" id="UP000324705">
    <property type="component" value="Chromosome 2B"/>
</dbReference>